<sequence length="52" mass="6325">MVSHINDVQPRMVPLFLGLDLSQCELYFNQLRSVIVYMIISIYRQRARRRQR</sequence>
<name>A0ACD3ALZ2_9AGAR</name>
<gene>
    <name evidence="1" type="ORF">BDN72DRAFT_844536</name>
</gene>
<accession>A0ACD3ALZ2</accession>
<organism evidence="1 2">
    <name type="scientific">Pluteus cervinus</name>
    <dbReference type="NCBI Taxonomy" id="181527"/>
    <lineage>
        <taxon>Eukaryota</taxon>
        <taxon>Fungi</taxon>
        <taxon>Dikarya</taxon>
        <taxon>Basidiomycota</taxon>
        <taxon>Agaricomycotina</taxon>
        <taxon>Agaricomycetes</taxon>
        <taxon>Agaricomycetidae</taxon>
        <taxon>Agaricales</taxon>
        <taxon>Pluteineae</taxon>
        <taxon>Pluteaceae</taxon>
        <taxon>Pluteus</taxon>
    </lineage>
</organism>
<dbReference type="Proteomes" id="UP000308600">
    <property type="component" value="Unassembled WGS sequence"/>
</dbReference>
<evidence type="ECO:0000313" key="1">
    <source>
        <dbReference type="EMBL" id="TFK66259.1"/>
    </source>
</evidence>
<dbReference type="EMBL" id="ML208410">
    <property type="protein sequence ID" value="TFK66259.1"/>
    <property type="molecule type" value="Genomic_DNA"/>
</dbReference>
<proteinExistence type="predicted"/>
<evidence type="ECO:0000313" key="2">
    <source>
        <dbReference type="Proteomes" id="UP000308600"/>
    </source>
</evidence>
<protein>
    <submittedName>
        <fullName evidence="1">Uncharacterized protein</fullName>
    </submittedName>
</protein>
<keyword evidence="2" id="KW-1185">Reference proteome</keyword>
<reference evidence="1 2" key="1">
    <citation type="journal article" date="2019" name="Nat. Ecol. Evol.">
        <title>Megaphylogeny resolves global patterns of mushroom evolution.</title>
        <authorList>
            <person name="Varga T."/>
            <person name="Krizsan K."/>
            <person name="Foldi C."/>
            <person name="Dima B."/>
            <person name="Sanchez-Garcia M."/>
            <person name="Sanchez-Ramirez S."/>
            <person name="Szollosi G.J."/>
            <person name="Szarkandi J.G."/>
            <person name="Papp V."/>
            <person name="Albert L."/>
            <person name="Andreopoulos W."/>
            <person name="Angelini C."/>
            <person name="Antonin V."/>
            <person name="Barry K.W."/>
            <person name="Bougher N.L."/>
            <person name="Buchanan P."/>
            <person name="Buyck B."/>
            <person name="Bense V."/>
            <person name="Catcheside P."/>
            <person name="Chovatia M."/>
            <person name="Cooper J."/>
            <person name="Damon W."/>
            <person name="Desjardin D."/>
            <person name="Finy P."/>
            <person name="Geml J."/>
            <person name="Haridas S."/>
            <person name="Hughes K."/>
            <person name="Justo A."/>
            <person name="Karasinski D."/>
            <person name="Kautmanova I."/>
            <person name="Kiss B."/>
            <person name="Kocsube S."/>
            <person name="Kotiranta H."/>
            <person name="LaButti K.M."/>
            <person name="Lechner B.E."/>
            <person name="Liimatainen K."/>
            <person name="Lipzen A."/>
            <person name="Lukacs Z."/>
            <person name="Mihaltcheva S."/>
            <person name="Morgado L.N."/>
            <person name="Niskanen T."/>
            <person name="Noordeloos M.E."/>
            <person name="Ohm R.A."/>
            <person name="Ortiz-Santana B."/>
            <person name="Ovrebo C."/>
            <person name="Racz N."/>
            <person name="Riley R."/>
            <person name="Savchenko A."/>
            <person name="Shiryaev A."/>
            <person name="Soop K."/>
            <person name="Spirin V."/>
            <person name="Szebenyi C."/>
            <person name="Tomsovsky M."/>
            <person name="Tulloss R.E."/>
            <person name="Uehling J."/>
            <person name="Grigoriev I.V."/>
            <person name="Vagvolgyi C."/>
            <person name="Papp T."/>
            <person name="Martin F.M."/>
            <person name="Miettinen O."/>
            <person name="Hibbett D.S."/>
            <person name="Nagy L.G."/>
        </authorList>
    </citation>
    <scope>NUCLEOTIDE SEQUENCE [LARGE SCALE GENOMIC DNA]</scope>
    <source>
        <strain evidence="1 2">NL-1719</strain>
    </source>
</reference>